<organism evidence="2 3">
    <name type="scientific">Vibrio parahaemolyticus</name>
    <dbReference type="NCBI Taxonomy" id="670"/>
    <lineage>
        <taxon>Bacteria</taxon>
        <taxon>Pseudomonadati</taxon>
        <taxon>Pseudomonadota</taxon>
        <taxon>Gammaproteobacteria</taxon>
        <taxon>Vibrionales</taxon>
        <taxon>Vibrionaceae</taxon>
        <taxon>Vibrio</taxon>
    </lineage>
</organism>
<dbReference type="InterPro" id="IPR011249">
    <property type="entry name" value="Metalloenz_LuxS/M16"/>
</dbReference>
<evidence type="ECO:0000313" key="2">
    <source>
        <dbReference type="EMBL" id="NMU82083.1"/>
    </source>
</evidence>
<dbReference type="Pfam" id="PF16187">
    <property type="entry name" value="Peptidase_M16_M"/>
    <property type="match status" value="1"/>
</dbReference>
<evidence type="ECO:0000313" key="3">
    <source>
        <dbReference type="Proteomes" id="UP000518904"/>
    </source>
</evidence>
<name>A0A7Y0SF43_VIBPH</name>
<comment type="caution">
    <text evidence="2">The sequence shown here is derived from an EMBL/GenBank/DDBJ whole genome shotgun (WGS) entry which is preliminary data.</text>
</comment>
<feature type="domain" description="Peptidase M16 middle/third" evidence="1">
    <location>
        <begin position="2"/>
        <end position="90"/>
    </location>
</feature>
<protein>
    <submittedName>
        <fullName evidence="2">Insulinase family protein</fullName>
    </submittedName>
</protein>
<accession>A0A7Y0SF43</accession>
<dbReference type="AlphaFoldDB" id="A0A7Y0SF43"/>
<proteinExistence type="predicted"/>
<feature type="non-terminal residue" evidence="2">
    <location>
        <position position="1"/>
    </location>
</feature>
<evidence type="ECO:0000259" key="1">
    <source>
        <dbReference type="Pfam" id="PF16187"/>
    </source>
</evidence>
<dbReference type="InterPro" id="IPR032632">
    <property type="entry name" value="Peptidase_M16_M"/>
</dbReference>
<dbReference type="SUPFAM" id="SSF63411">
    <property type="entry name" value="LuxS/MPP-like metallohydrolase"/>
    <property type="match status" value="1"/>
</dbReference>
<dbReference type="EMBL" id="JABCLB010000495">
    <property type="protein sequence ID" value="NMU82083.1"/>
    <property type="molecule type" value="Genomic_DNA"/>
</dbReference>
<feature type="non-terminal residue" evidence="2">
    <location>
        <position position="90"/>
    </location>
</feature>
<sequence length="90" mass="10452">SVTPFSEDQRRFYQQIDPSWQFVLPKKNPYICYDLDPMPLENGDSLPELIEDLEGFRLWHLQDDEFRVPKGVVYVAIDSSHAVASPKNIV</sequence>
<dbReference type="Proteomes" id="UP000518904">
    <property type="component" value="Unassembled WGS sequence"/>
</dbReference>
<reference evidence="2 3" key="1">
    <citation type="submission" date="2020-04" db="EMBL/GenBank/DDBJ databases">
        <title>Whole-genome sequencing of Vibrio spp. from China reveals different genetic environments of blaCTX-M-14 among diverse lineages.</title>
        <authorList>
            <person name="Zheng Z."/>
            <person name="Ye L."/>
            <person name="Chen S."/>
        </authorList>
    </citation>
    <scope>NUCLEOTIDE SEQUENCE [LARGE SCALE GENOMIC DNA]</scope>
    <source>
        <strain evidence="2 3">Vb0551</strain>
    </source>
</reference>
<dbReference type="GO" id="GO:0046872">
    <property type="term" value="F:metal ion binding"/>
    <property type="evidence" value="ECO:0007669"/>
    <property type="project" value="InterPro"/>
</dbReference>
<dbReference type="Gene3D" id="3.30.830.10">
    <property type="entry name" value="Metalloenzyme, LuxS/M16 peptidase-like"/>
    <property type="match status" value="1"/>
</dbReference>
<gene>
    <name evidence="2" type="ORF">HKB16_04240</name>
</gene>